<name>A0ABW6CRV1_9CAUL</name>
<dbReference type="InterPro" id="IPR002372">
    <property type="entry name" value="PQQ_rpt_dom"/>
</dbReference>
<dbReference type="InterPro" id="IPR018391">
    <property type="entry name" value="PQQ_b-propeller_rpt"/>
</dbReference>
<sequence>MKLTKLAIVVALAAAVAACGQGKPGDLDAKRLVAASGNGDWMSVGRTYDEQRYSPLTKIDTKNVGTLGLAWHHEFDTDRGQEATPVVVDGVMYTTTAWSKVYAFDAKTGEQKWAFDPKIDGAKAFDACCDVVNRGVAVWKGKVYFGTLDGRLIALDAGTGKPVWSVQTTDNSQPYTITGAPRIIKDKVLIGNGGAEYGVRGYLSAYDAGTGKMAWRFFTTPNPDGKPDGAASDKVMAEKAAATWFGDGWKKTGGGGTVWDSMAYDPDLDILYVGVGNGSPWNHVKRSDGKGDNIFLSSILALKPETGAYVWHYQTTPAETWDYTATQHIILADITVAGAPRKVLMQAPKNGFFYVLDRATGELLSAKPYVQITWATGVDPKTGRPIETPGARYENAPSLQFPGPLGGHNWHPMSFSPQTGLVYIPAQVLPFAYVNDPNYKHRQGAWNLGGDFLANALPNDKAQLAGLKAMFKGQLVAWDPVAQKARWTVEHPYFWNAGVMSTAGGLVFQGNGLGEFVAYEATTGKKLWSYRTENGVVAAPSTYEIDGEQYVALMVGYGGGAPVSASVVLRERPRLAGRLLVFKLGGKAVAKPYDIPVVPNLELTGVTSTGDVKAGFALFHNNCQVCHGPSASGAYLPDLKKSQMLLAAESWKSVVIDGALKDRGMAGFARFLTPKDAEDIRAYVLTEARNAQAGAKPAKVQGAK</sequence>
<feature type="signal peptide" evidence="13">
    <location>
        <begin position="1"/>
        <end position="20"/>
    </location>
</feature>
<comment type="cofactor">
    <cofactor evidence="2">
        <name>pyrroloquinoline quinone</name>
        <dbReference type="ChEBI" id="CHEBI:58442"/>
    </cofactor>
</comment>
<comment type="caution">
    <text evidence="15">The sequence shown here is derived from an EMBL/GenBank/DDBJ whole genome shotgun (WGS) entry which is preliminary data.</text>
</comment>
<keyword evidence="10 12" id="KW-0408">Iron</keyword>
<evidence type="ECO:0000259" key="14">
    <source>
        <dbReference type="PROSITE" id="PS51007"/>
    </source>
</evidence>
<gene>
    <name evidence="15" type="ORF">OCL97_10990</name>
</gene>
<dbReference type="InterPro" id="IPR036909">
    <property type="entry name" value="Cyt_c-like_dom_sf"/>
</dbReference>
<evidence type="ECO:0000256" key="10">
    <source>
        <dbReference type="ARBA" id="ARBA00023004"/>
    </source>
</evidence>
<dbReference type="Pfam" id="PF01011">
    <property type="entry name" value="PQQ"/>
    <property type="match status" value="2"/>
</dbReference>
<evidence type="ECO:0000256" key="11">
    <source>
        <dbReference type="ARBA" id="ARBA00023157"/>
    </source>
</evidence>
<dbReference type="SMART" id="SM00564">
    <property type="entry name" value="PQQ"/>
    <property type="match status" value="5"/>
</dbReference>
<evidence type="ECO:0000256" key="2">
    <source>
        <dbReference type="ARBA" id="ARBA00001931"/>
    </source>
</evidence>
<dbReference type="PROSITE" id="PS51007">
    <property type="entry name" value="CYTC"/>
    <property type="match status" value="1"/>
</dbReference>
<proteinExistence type="inferred from homology"/>
<dbReference type="PANTHER" id="PTHR32303">
    <property type="entry name" value="QUINOPROTEIN ALCOHOL DEHYDROGENASE (CYTOCHROME C)"/>
    <property type="match status" value="1"/>
</dbReference>
<evidence type="ECO:0000313" key="16">
    <source>
        <dbReference type="Proteomes" id="UP001598130"/>
    </source>
</evidence>
<evidence type="ECO:0000256" key="13">
    <source>
        <dbReference type="SAM" id="SignalP"/>
    </source>
</evidence>
<dbReference type="NCBIfam" id="TIGR03075">
    <property type="entry name" value="PQQ_enz_alc_DH"/>
    <property type="match status" value="1"/>
</dbReference>
<dbReference type="CDD" id="cd10279">
    <property type="entry name" value="PQQ_ADH_II"/>
    <property type="match status" value="1"/>
</dbReference>
<evidence type="ECO:0000256" key="8">
    <source>
        <dbReference type="ARBA" id="ARBA00022891"/>
    </source>
</evidence>
<dbReference type="Gene3D" id="2.140.10.10">
    <property type="entry name" value="Quinoprotein alcohol dehydrogenase-like superfamily"/>
    <property type="match status" value="1"/>
</dbReference>
<evidence type="ECO:0000256" key="7">
    <source>
        <dbReference type="ARBA" id="ARBA00022837"/>
    </source>
</evidence>
<evidence type="ECO:0000256" key="6">
    <source>
        <dbReference type="ARBA" id="ARBA00022729"/>
    </source>
</evidence>
<dbReference type="PROSITE" id="PS51257">
    <property type="entry name" value="PROKAR_LIPOPROTEIN"/>
    <property type="match status" value="1"/>
</dbReference>
<dbReference type="EMBL" id="JAOTJD010000018">
    <property type="protein sequence ID" value="MFD3264481.1"/>
    <property type="molecule type" value="Genomic_DNA"/>
</dbReference>
<dbReference type="RefSeq" id="WP_377370106.1">
    <property type="nucleotide sequence ID" value="NZ_JAOTJD010000018.1"/>
</dbReference>
<comment type="similarity">
    <text evidence="3">Belongs to the bacterial PQQ dehydrogenase family.</text>
</comment>
<comment type="cofactor">
    <cofactor evidence="1">
        <name>Ca(2+)</name>
        <dbReference type="ChEBI" id="CHEBI:29108"/>
    </cofactor>
</comment>
<accession>A0ABW6CRV1</accession>
<evidence type="ECO:0000313" key="15">
    <source>
        <dbReference type="EMBL" id="MFD3264481.1"/>
    </source>
</evidence>
<dbReference type="Pfam" id="PF13442">
    <property type="entry name" value="Cytochrome_CBB3"/>
    <property type="match status" value="1"/>
</dbReference>
<evidence type="ECO:0000256" key="3">
    <source>
        <dbReference type="ARBA" id="ARBA00008156"/>
    </source>
</evidence>
<keyword evidence="11" id="KW-1015">Disulfide bond</keyword>
<keyword evidence="9" id="KW-0560">Oxidoreductase</keyword>
<dbReference type="Gene3D" id="1.10.760.10">
    <property type="entry name" value="Cytochrome c-like domain"/>
    <property type="match status" value="1"/>
</dbReference>
<organism evidence="15 16">
    <name type="scientific">Phenylobacterium ferrooxidans</name>
    <dbReference type="NCBI Taxonomy" id="2982689"/>
    <lineage>
        <taxon>Bacteria</taxon>
        <taxon>Pseudomonadati</taxon>
        <taxon>Pseudomonadota</taxon>
        <taxon>Alphaproteobacteria</taxon>
        <taxon>Caulobacterales</taxon>
        <taxon>Caulobacteraceae</taxon>
        <taxon>Phenylobacterium</taxon>
    </lineage>
</organism>
<protein>
    <submittedName>
        <fullName evidence="15">PQQ-dependent dehydrogenase, methanol/ethanol family</fullName>
    </submittedName>
</protein>
<keyword evidence="8" id="KW-0634">PQQ</keyword>
<keyword evidence="7" id="KW-0106">Calcium</keyword>
<keyword evidence="4 12" id="KW-0349">Heme</keyword>
<evidence type="ECO:0000256" key="12">
    <source>
        <dbReference type="PROSITE-ProRule" id="PRU00433"/>
    </source>
</evidence>
<dbReference type="Proteomes" id="UP001598130">
    <property type="component" value="Unassembled WGS sequence"/>
</dbReference>
<feature type="domain" description="Cytochrome c" evidence="14">
    <location>
        <begin position="610"/>
        <end position="688"/>
    </location>
</feature>
<dbReference type="InterPro" id="IPR009056">
    <property type="entry name" value="Cyt_c-like_dom"/>
</dbReference>
<reference evidence="15 16" key="1">
    <citation type="submission" date="2022-09" db="EMBL/GenBank/DDBJ databases">
        <title>New species of Phenylobacterium.</title>
        <authorList>
            <person name="Mieszkin S."/>
        </authorList>
    </citation>
    <scope>NUCLEOTIDE SEQUENCE [LARGE SCALE GENOMIC DNA]</scope>
    <source>
        <strain evidence="15 16">HK31-G</strain>
    </source>
</reference>
<keyword evidence="5 12" id="KW-0479">Metal-binding</keyword>
<dbReference type="SUPFAM" id="SSF46626">
    <property type="entry name" value="Cytochrome c"/>
    <property type="match status" value="1"/>
</dbReference>
<feature type="chain" id="PRO_5045616186" evidence="13">
    <location>
        <begin position="21"/>
        <end position="704"/>
    </location>
</feature>
<evidence type="ECO:0000256" key="9">
    <source>
        <dbReference type="ARBA" id="ARBA00023002"/>
    </source>
</evidence>
<evidence type="ECO:0000256" key="5">
    <source>
        <dbReference type="ARBA" id="ARBA00022723"/>
    </source>
</evidence>
<keyword evidence="6 13" id="KW-0732">Signal</keyword>
<dbReference type="InterPro" id="IPR017512">
    <property type="entry name" value="PQQ_MeOH/EtOH_DH"/>
</dbReference>
<dbReference type="InterPro" id="IPR011047">
    <property type="entry name" value="Quinoprotein_ADH-like_sf"/>
</dbReference>
<evidence type="ECO:0000256" key="4">
    <source>
        <dbReference type="ARBA" id="ARBA00022617"/>
    </source>
</evidence>
<keyword evidence="16" id="KW-1185">Reference proteome</keyword>
<dbReference type="InterPro" id="IPR001479">
    <property type="entry name" value="Quinoprotein_DH_CS"/>
</dbReference>
<dbReference type="SUPFAM" id="SSF50998">
    <property type="entry name" value="Quinoprotein alcohol dehydrogenase-like"/>
    <property type="match status" value="1"/>
</dbReference>
<evidence type="ECO:0000256" key="1">
    <source>
        <dbReference type="ARBA" id="ARBA00001913"/>
    </source>
</evidence>
<dbReference type="PROSITE" id="PS00364">
    <property type="entry name" value="BACTERIAL_PQQ_2"/>
    <property type="match status" value="1"/>
</dbReference>